<dbReference type="GeneID" id="102207540"/>
<dbReference type="SMART" id="SM01084">
    <property type="entry name" value="CKS"/>
    <property type="match status" value="1"/>
</dbReference>
<comment type="similarity">
    <text evidence="2 6">Belongs to the CKS family.</text>
</comment>
<comment type="function">
    <text evidence="1 6">Binds to the catalytic subunit of the cyclin dependent kinases and is essential for their biological function.</text>
</comment>
<keyword evidence="4 6" id="KW-0132">Cell division</keyword>
<evidence type="ECO:0000256" key="3">
    <source>
        <dbReference type="ARBA" id="ARBA00011253"/>
    </source>
</evidence>
<gene>
    <name evidence="8" type="primary">LOC102207540</name>
</gene>
<evidence type="ECO:0000256" key="4">
    <source>
        <dbReference type="ARBA" id="ARBA00022618"/>
    </source>
</evidence>
<accession>A0A9Y6J841</accession>
<reference evidence="8" key="1">
    <citation type="submission" date="2025-08" db="UniProtKB">
        <authorList>
            <consortium name="RefSeq"/>
        </authorList>
    </citation>
    <scope>IDENTIFICATION</scope>
</reference>
<dbReference type="AlphaFoldDB" id="A0A9Y6J841"/>
<keyword evidence="5 6" id="KW-0131">Cell cycle</keyword>
<evidence type="ECO:0000256" key="6">
    <source>
        <dbReference type="RuleBase" id="RU311113"/>
    </source>
</evidence>
<dbReference type="PROSITE" id="PS00944">
    <property type="entry name" value="CKS_1"/>
    <property type="match status" value="1"/>
</dbReference>
<dbReference type="Proteomes" id="UP000695023">
    <property type="component" value="Unplaced"/>
</dbReference>
<dbReference type="GO" id="GO:0016538">
    <property type="term" value="F:cyclin-dependent protein serine/threonine kinase regulator activity"/>
    <property type="evidence" value="ECO:0007669"/>
    <property type="project" value="InterPro"/>
</dbReference>
<name>A0A9Y6J841_9CICH</name>
<comment type="subunit">
    <text evidence="3">Forms a homohexamer that can probably bind six kinase subunits.</text>
</comment>
<dbReference type="PANTHER" id="PTHR23415">
    <property type="entry name" value="CYCLIN-DEPENDENT KINASES REGULATORY SUBUNIT/60S RIBOSOME SUBUNIT BIOGENESIS PROTEIN NIP7"/>
    <property type="match status" value="1"/>
</dbReference>
<evidence type="ECO:0000256" key="1">
    <source>
        <dbReference type="ARBA" id="ARBA00002449"/>
    </source>
</evidence>
<dbReference type="Gene3D" id="3.30.170.10">
    <property type="entry name" value="Cyclin-dependent kinase, regulatory subunit"/>
    <property type="match status" value="1"/>
</dbReference>
<dbReference type="SUPFAM" id="SSF55637">
    <property type="entry name" value="Cell cycle regulatory proteins"/>
    <property type="match status" value="1"/>
</dbReference>
<sequence>MSRNQIYYSNRYNDDHYEYRHVVLPREMTKYIPKSHLMSEDEWRQLGVQQSQGWIHYMIHEPVHLNAGPDAEMHHQNGCRVVGLWLATHPSVQKTSTSEAMTQDPSLALLEESSCDLLFKIIKCILSGCSLQHVNFSAF</sequence>
<dbReference type="FunFam" id="3.30.170.10:FF:000001">
    <property type="entry name" value="Cyclin-dependent kinases regulatory subunit"/>
    <property type="match status" value="1"/>
</dbReference>
<evidence type="ECO:0000256" key="5">
    <source>
        <dbReference type="ARBA" id="ARBA00023306"/>
    </source>
</evidence>
<dbReference type="InterPro" id="IPR036858">
    <property type="entry name" value="Cyclin-dep_kinase_reg-sub_sf"/>
</dbReference>
<protein>
    <recommendedName>
        <fullName evidence="6">Cyclin-dependent kinases regulatory subunit</fullName>
    </recommendedName>
</protein>
<proteinExistence type="inferred from homology"/>
<evidence type="ECO:0000256" key="2">
    <source>
        <dbReference type="ARBA" id="ARBA00007782"/>
    </source>
</evidence>
<dbReference type="Pfam" id="PF01111">
    <property type="entry name" value="CKS"/>
    <property type="match status" value="1"/>
</dbReference>
<dbReference type="GO" id="GO:0051301">
    <property type="term" value="P:cell division"/>
    <property type="evidence" value="ECO:0007669"/>
    <property type="project" value="UniProtKB-UniRule"/>
</dbReference>
<dbReference type="PRINTS" id="PR00296">
    <property type="entry name" value="CYCLINKINASE"/>
</dbReference>
<organism evidence="7 8">
    <name type="scientific">Pundamilia nyererei</name>
    <dbReference type="NCBI Taxonomy" id="303518"/>
    <lineage>
        <taxon>Eukaryota</taxon>
        <taxon>Metazoa</taxon>
        <taxon>Chordata</taxon>
        <taxon>Craniata</taxon>
        <taxon>Vertebrata</taxon>
        <taxon>Euteleostomi</taxon>
        <taxon>Actinopterygii</taxon>
        <taxon>Neopterygii</taxon>
        <taxon>Teleostei</taxon>
        <taxon>Neoteleostei</taxon>
        <taxon>Acanthomorphata</taxon>
        <taxon>Ovalentaria</taxon>
        <taxon>Cichlomorphae</taxon>
        <taxon>Cichliformes</taxon>
        <taxon>Cichlidae</taxon>
        <taxon>African cichlids</taxon>
        <taxon>Pseudocrenilabrinae</taxon>
        <taxon>Haplochromini</taxon>
        <taxon>Pundamilia</taxon>
    </lineage>
</organism>
<evidence type="ECO:0000313" key="8">
    <source>
        <dbReference type="RefSeq" id="XP_013765112.1"/>
    </source>
</evidence>
<dbReference type="InterPro" id="IPR000789">
    <property type="entry name" value="Cyclin-dep_kinase_reg-sub"/>
</dbReference>
<dbReference type="RefSeq" id="XP_013765112.1">
    <property type="nucleotide sequence ID" value="XM_013909658.1"/>
</dbReference>
<evidence type="ECO:0000313" key="7">
    <source>
        <dbReference type="Proteomes" id="UP000695023"/>
    </source>
</evidence>
<keyword evidence="7" id="KW-1185">Reference proteome</keyword>